<evidence type="ECO:0000256" key="5">
    <source>
        <dbReference type="ARBA" id="ARBA00023136"/>
    </source>
</evidence>
<feature type="transmembrane region" description="Helical" evidence="6">
    <location>
        <begin position="236"/>
        <end position="256"/>
    </location>
</feature>
<evidence type="ECO:0000256" key="4">
    <source>
        <dbReference type="ARBA" id="ARBA00022989"/>
    </source>
</evidence>
<keyword evidence="5 6" id="KW-0472">Membrane</keyword>
<evidence type="ECO:0000256" key="6">
    <source>
        <dbReference type="SAM" id="Phobius"/>
    </source>
</evidence>
<feature type="chain" id="PRO_5018019338" evidence="7">
    <location>
        <begin position="18"/>
        <end position="261"/>
    </location>
</feature>
<comment type="similarity">
    <text evidence="2">Belongs to the IFI6/IFI27 family.</text>
</comment>
<keyword evidence="3 6" id="KW-0812">Transmembrane</keyword>
<dbReference type="Gene3D" id="6.10.110.10">
    <property type="match status" value="2"/>
</dbReference>
<keyword evidence="4 6" id="KW-1133">Transmembrane helix</keyword>
<dbReference type="GO" id="GO:0031966">
    <property type="term" value="C:mitochondrial membrane"/>
    <property type="evidence" value="ECO:0007669"/>
    <property type="project" value="TreeGrafter"/>
</dbReference>
<evidence type="ECO:0000256" key="1">
    <source>
        <dbReference type="ARBA" id="ARBA00004141"/>
    </source>
</evidence>
<evidence type="ECO:0000256" key="3">
    <source>
        <dbReference type="ARBA" id="ARBA00022692"/>
    </source>
</evidence>
<dbReference type="AlphaFoldDB" id="A0A3N0YFJ9"/>
<feature type="transmembrane region" description="Helical" evidence="6">
    <location>
        <begin position="147"/>
        <end position="172"/>
    </location>
</feature>
<name>A0A3N0YFJ9_ANAGA</name>
<dbReference type="GO" id="GO:0001836">
    <property type="term" value="P:release of cytochrome c from mitochondria"/>
    <property type="evidence" value="ECO:0007669"/>
    <property type="project" value="TreeGrafter"/>
</dbReference>
<feature type="transmembrane region" description="Helical" evidence="6">
    <location>
        <begin position="109"/>
        <end position="135"/>
    </location>
</feature>
<protein>
    <submittedName>
        <fullName evidence="8">Interferon alpha-inducible protein 27, mitochondrial</fullName>
    </submittedName>
</protein>
<dbReference type="PANTHER" id="PTHR16932:SF38">
    <property type="entry name" value="INTERFERON ALPHA INDUCIBLE PROTEIN 46-RELATED"/>
    <property type="match status" value="1"/>
</dbReference>
<evidence type="ECO:0000256" key="2">
    <source>
        <dbReference type="ARBA" id="ARBA00007262"/>
    </source>
</evidence>
<keyword evidence="9" id="KW-1185">Reference proteome</keyword>
<dbReference type="GO" id="GO:0097193">
    <property type="term" value="P:intrinsic apoptotic signaling pathway"/>
    <property type="evidence" value="ECO:0007669"/>
    <property type="project" value="TreeGrafter"/>
</dbReference>
<evidence type="ECO:0000313" key="8">
    <source>
        <dbReference type="EMBL" id="ROL45035.1"/>
    </source>
</evidence>
<evidence type="ECO:0000313" key="9">
    <source>
        <dbReference type="Proteomes" id="UP000281406"/>
    </source>
</evidence>
<gene>
    <name evidence="8" type="ORF">DPX16_10434</name>
</gene>
<feature type="transmembrane region" description="Helical" evidence="6">
    <location>
        <begin position="210"/>
        <end position="230"/>
    </location>
</feature>
<evidence type="ECO:0000256" key="7">
    <source>
        <dbReference type="SAM" id="SignalP"/>
    </source>
</evidence>
<dbReference type="Proteomes" id="UP000281406">
    <property type="component" value="Unassembled WGS sequence"/>
</dbReference>
<feature type="transmembrane region" description="Helical" evidence="6">
    <location>
        <begin position="178"/>
        <end position="198"/>
    </location>
</feature>
<sequence length="261" mass="25597">MCYLAVGCLALVWCVRATLDTDAADVSQPRSLLSSPLVRRRRFVSELVGPSDHSDWLFSYCHLLVRKGISSYAGAERMCYLAVERRFGVSRQLWTQTLLSSPLVRRRRLGLFTIIGVTAGAVGAVALAPVALTMAGFTSAGIAAGSVAASMMSSAAIANGGGVAAGSLVALLQSAAGAIAAAPAVLAAAGFTAGGIAAGSLASTMMSAAAVANGGGVAAGGVVATLQAAGAAGIPLAGQAIVGTLGAALGAVASMASNCTV</sequence>
<dbReference type="Pfam" id="PF06140">
    <property type="entry name" value="Ifi-6-16"/>
    <property type="match status" value="1"/>
</dbReference>
<feature type="signal peptide" evidence="7">
    <location>
        <begin position="1"/>
        <end position="17"/>
    </location>
</feature>
<comment type="caution">
    <text evidence="8">The sequence shown here is derived from an EMBL/GenBank/DDBJ whole genome shotgun (WGS) entry which is preliminary data.</text>
</comment>
<keyword evidence="7" id="KW-0732">Signal</keyword>
<comment type="subcellular location">
    <subcellularLocation>
        <location evidence="1">Membrane</location>
        <topology evidence="1">Multi-pass membrane protein</topology>
    </subcellularLocation>
</comment>
<dbReference type="PANTHER" id="PTHR16932">
    <property type="entry name" value="INTERFERON ALPHA-INDUCIBLE PROTEIN 27"/>
    <property type="match status" value="1"/>
</dbReference>
<dbReference type="InterPro" id="IPR009311">
    <property type="entry name" value="IFI6/IFI27-like"/>
</dbReference>
<organism evidence="8 9">
    <name type="scientific">Anabarilius grahami</name>
    <name type="common">Kanglang fish</name>
    <name type="synonym">Barilius grahami</name>
    <dbReference type="NCBI Taxonomy" id="495550"/>
    <lineage>
        <taxon>Eukaryota</taxon>
        <taxon>Metazoa</taxon>
        <taxon>Chordata</taxon>
        <taxon>Craniata</taxon>
        <taxon>Vertebrata</taxon>
        <taxon>Euteleostomi</taxon>
        <taxon>Actinopterygii</taxon>
        <taxon>Neopterygii</taxon>
        <taxon>Teleostei</taxon>
        <taxon>Ostariophysi</taxon>
        <taxon>Cypriniformes</taxon>
        <taxon>Xenocyprididae</taxon>
        <taxon>Xenocypridinae</taxon>
        <taxon>Xenocypridinae incertae sedis</taxon>
        <taxon>Anabarilius</taxon>
    </lineage>
</organism>
<reference evidence="8 9" key="1">
    <citation type="submission" date="2018-10" db="EMBL/GenBank/DDBJ databases">
        <title>Genome assembly for a Yunnan-Guizhou Plateau 3E fish, Anabarilius grahami (Regan), and its evolutionary and genetic applications.</title>
        <authorList>
            <person name="Jiang W."/>
        </authorList>
    </citation>
    <scope>NUCLEOTIDE SEQUENCE [LARGE SCALE GENOMIC DNA]</scope>
    <source>
        <strain evidence="8">AG-KIZ</strain>
        <tissue evidence="8">Muscle</tissue>
    </source>
</reference>
<accession>A0A3N0YFJ9</accession>
<dbReference type="InterPro" id="IPR038213">
    <property type="entry name" value="IFI6/IFI27-like_sf"/>
</dbReference>
<dbReference type="EMBL" id="RJVU01042612">
    <property type="protein sequence ID" value="ROL45035.1"/>
    <property type="molecule type" value="Genomic_DNA"/>
</dbReference>
<proteinExistence type="inferred from homology"/>